<reference evidence="4" key="1">
    <citation type="submission" date="2017-02" db="UniProtKB">
        <authorList>
            <consortium name="WormBaseParasite"/>
        </authorList>
    </citation>
    <scope>IDENTIFICATION</scope>
</reference>
<sequence>MGNVSASISKTHQGREFSSSPAVQKLKLLDIDPRSPTDGIVRTPIILDKSSNKEGFQPFVGQLPFDTSDFESIDGCITEDDSVHNARNTSALSDNAIPANGANDRGIVLHLLFWCQHRLYCCFGWLDSLNAGIRNFAPDLKITLVSAHNKVAVLARFRRSLIPRRIRDSPSLMVKMRQKEMIEHSKQQRKQDQGHQTRQEGEDVSTSMQTELVEPDSSSSVGN</sequence>
<dbReference type="AlphaFoldDB" id="A0A0R3W6W7"/>
<accession>A0A0R3W6W7</accession>
<evidence type="ECO:0000313" key="3">
    <source>
        <dbReference type="Proteomes" id="UP000282613"/>
    </source>
</evidence>
<feature type="compositionally biased region" description="Polar residues" evidence="1">
    <location>
        <begin position="204"/>
        <end position="223"/>
    </location>
</feature>
<reference evidence="2 3" key="2">
    <citation type="submission" date="2018-11" db="EMBL/GenBank/DDBJ databases">
        <authorList>
            <consortium name="Pathogen Informatics"/>
        </authorList>
    </citation>
    <scope>NUCLEOTIDE SEQUENCE [LARGE SCALE GENOMIC DNA]</scope>
</reference>
<keyword evidence="3" id="KW-1185">Reference proteome</keyword>
<dbReference type="Proteomes" id="UP000282613">
    <property type="component" value="Unassembled WGS sequence"/>
</dbReference>
<evidence type="ECO:0000313" key="2">
    <source>
        <dbReference type="EMBL" id="VDK35932.1"/>
    </source>
</evidence>
<dbReference type="STRING" id="60517.A0A0R3W6W7"/>
<gene>
    <name evidence="2" type="ORF">TASK_LOCUS5971</name>
</gene>
<dbReference type="OrthoDB" id="6337960at2759"/>
<dbReference type="EMBL" id="UYRS01018458">
    <property type="protein sequence ID" value="VDK35932.1"/>
    <property type="molecule type" value="Genomic_DNA"/>
</dbReference>
<proteinExistence type="predicted"/>
<feature type="compositionally biased region" description="Basic and acidic residues" evidence="1">
    <location>
        <begin position="180"/>
        <end position="201"/>
    </location>
</feature>
<evidence type="ECO:0000313" key="4">
    <source>
        <dbReference type="WBParaSite" id="TASK_0000597001-mRNA-1"/>
    </source>
</evidence>
<feature type="region of interest" description="Disordered" evidence="1">
    <location>
        <begin position="180"/>
        <end position="223"/>
    </location>
</feature>
<name>A0A0R3W6W7_TAEAS</name>
<evidence type="ECO:0000256" key="1">
    <source>
        <dbReference type="SAM" id="MobiDB-lite"/>
    </source>
</evidence>
<protein>
    <submittedName>
        <fullName evidence="4">CACTA en-spm transposon protein</fullName>
    </submittedName>
</protein>
<dbReference type="WBParaSite" id="TASK_0000597001-mRNA-1">
    <property type="protein sequence ID" value="TASK_0000597001-mRNA-1"/>
    <property type="gene ID" value="TASK_0000597001"/>
</dbReference>
<organism evidence="4">
    <name type="scientific">Taenia asiatica</name>
    <name type="common">Asian tapeworm</name>
    <dbReference type="NCBI Taxonomy" id="60517"/>
    <lineage>
        <taxon>Eukaryota</taxon>
        <taxon>Metazoa</taxon>
        <taxon>Spiralia</taxon>
        <taxon>Lophotrochozoa</taxon>
        <taxon>Platyhelminthes</taxon>
        <taxon>Cestoda</taxon>
        <taxon>Eucestoda</taxon>
        <taxon>Cyclophyllidea</taxon>
        <taxon>Taeniidae</taxon>
        <taxon>Taenia</taxon>
    </lineage>
</organism>